<gene>
    <name evidence="1" type="ORF">IAB08_06520</name>
</gene>
<dbReference type="AlphaFoldDB" id="A0A9D9DUH3"/>
<protein>
    <submittedName>
        <fullName evidence="1">DUF4836 family protein</fullName>
    </submittedName>
</protein>
<reference evidence="1" key="2">
    <citation type="journal article" date="2021" name="PeerJ">
        <title>Extensive microbial diversity within the chicken gut microbiome revealed by metagenomics and culture.</title>
        <authorList>
            <person name="Gilroy R."/>
            <person name="Ravi A."/>
            <person name="Getino M."/>
            <person name="Pursley I."/>
            <person name="Horton D.L."/>
            <person name="Alikhan N.F."/>
            <person name="Baker D."/>
            <person name="Gharbi K."/>
            <person name="Hall N."/>
            <person name="Watson M."/>
            <person name="Adriaenssens E.M."/>
            <person name="Foster-Nyarko E."/>
            <person name="Jarju S."/>
            <person name="Secka A."/>
            <person name="Antonio M."/>
            <person name="Oren A."/>
            <person name="Chaudhuri R.R."/>
            <person name="La Ragione R."/>
            <person name="Hildebrand F."/>
            <person name="Pallen M.J."/>
        </authorList>
    </citation>
    <scope>NUCLEOTIDE SEQUENCE</scope>
    <source>
        <strain evidence="1">2889</strain>
    </source>
</reference>
<evidence type="ECO:0000313" key="2">
    <source>
        <dbReference type="Proteomes" id="UP000823612"/>
    </source>
</evidence>
<sequence>MKKSELILGASVFLASIGIMLSTSCSKKEEPLYTALLPEKVDALLSVNVESLLEKSQLWDNSQVQALLDEAMGEMPGTQQIMRFLLKNPEISGIDFHQNVYVYAPQEAEDYAACGIFAMKDARRLQTLLEQSGLFGKFEESDGYVWAEHLDGLLVFDDVKGAFFVSDTTVAKESVLPLLQQPASESFSATELFQFLPSGDEAGILLPMSVAEEADMPGLLPVSDADPIPLDKLYVYAGLDFEENSMGFQWSYIPMDSETRGWMESLYEGVGTATGGLLPSLDGSAMAFVSWNMDGGLLADRIEREIPMRNEEEMDEWLPVLDAIDGDCLLSVAWTHFLPQIVFKAEAPDVRSLDALHESLGGKAVGSNRYLLQQEMFPLYYGWEDGCLWAGMSESLPAAERGKTLMDKYPWAESAKGVYFYMGLDAKILQGLLAADLLSNILSGHAVPQQDLELVLDVLQRLGISYVELFSTELGRYRLIVHTDSDNPLALLVDYLMEEQSA</sequence>
<evidence type="ECO:0000313" key="1">
    <source>
        <dbReference type="EMBL" id="MBO8432928.1"/>
    </source>
</evidence>
<dbReference type="EMBL" id="JADIMZ010000100">
    <property type="protein sequence ID" value="MBO8432928.1"/>
    <property type="molecule type" value="Genomic_DNA"/>
</dbReference>
<reference evidence="1" key="1">
    <citation type="submission" date="2020-10" db="EMBL/GenBank/DDBJ databases">
        <authorList>
            <person name="Gilroy R."/>
        </authorList>
    </citation>
    <scope>NUCLEOTIDE SEQUENCE</scope>
    <source>
        <strain evidence="1">2889</strain>
    </source>
</reference>
<comment type="caution">
    <text evidence="1">The sequence shown here is derived from an EMBL/GenBank/DDBJ whole genome shotgun (WGS) entry which is preliminary data.</text>
</comment>
<accession>A0A9D9DUH3</accession>
<proteinExistence type="predicted"/>
<dbReference type="InterPro" id="IPR032276">
    <property type="entry name" value="DUF4836"/>
</dbReference>
<name>A0A9D9DUH3_9BACT</name>
<dbReference type="Pfam" id="PF16120">
    <property type="entry name" value="DUF4836"/>
    <property type="match status" value="1"/>
</dbReference>
<dbReference type="Proteomes" id="UP000823612">
    <property type="component" value="Unassembled WGS sequence"/>
</dbReference>
<dbReference type="PROSITE" id="PS51257">
    <property type="entry name" value="PROKAR_LIPOPROTEIN"/>
    <property type="match status" value="1"/>
</dbReference>
<organism evidence="1 2">
    <name type="scientific">Candidatus Pullibacteroides excrementavium</name>
    <dbReference type="NCBI Taxonomy" id="2840905"/>
    <lineage>
        <taxon>Bacteria</taxon>
        <taxon>Pseudomonadati</taxon>
        <taxon>Bacteroidota</taxon>
        <taxon>Bacteroidia</taxon>
        <taxon>Bacteroidales</taxon>
        <taxon>Candidatus Pullibacteroides</taxon>
    </lineage>
</organism>